<dbReference type="AlphaFoldDB" id="A0A0A9AWS5"/>
<reference evidence="1" key="1">
    <citation type="submission" date="2014-09" db="EMBL/GenBank/DDBJ databases">
        <authorList>
            <person name="Magalhaes I.L.F."/>
            <person name="Oliveira U."/>
            <person name="Santos F.R."/>
            <person name="Vidigal T.H.D.A."/>
            <person name="Brescovit A.D."/>
            <person name="Santos A.J."/>
        </authorList>
    </citation>
    <scope>NUCLEOTIDE SEQUENCE</scope>
    <source>
        <tissue evidence="1">Shoot tissue taken approximately 20 cm above the soil surface</tissue>
    </source>
</reference>
<dbReference type="EMBL" id="GBRH01241731">
    <property type="protein sequence ID" value="JAD56164.1"/>
    <property type="molecule type" value="Transcribed_RNA"/>
</dbReference>
<proteinExistence type="predicted"/>
<name>A0A0A9AWS5_ARUDO</name>
<sequence>MSRRLLVWDCLNRTPAS</sequence>
<protein>
    <submittedName>
        <fullName evidence="1">Uncharacterized protein</fullName>
    </submittedName>
</protein>
<reference evidence="1" key="2">
    <citation type="journal article" date="2015" name="Data Brief">
        <title>Shoot transcriptome of the giant reed, Arundo donax.</title>
        <authorList>
            <person name="Barrero R.A."/>
            <person name="Guerrero F.D."/>
            <person name="Moolhuijzen P."/>
            <person name="Goolsby J.A."/>
            <person name="Tidwell J."/>
            <person name="Bellgard S.E."/>
            <person name="Bellgard M.I."/>
        </authorList>
    </citation>
    <scope>NUCLEOTIDE SEQUENCE</scope>
    <source>
        <tissue evidence="1">Shoot tissue taken approximately 20 cm above the soil surface</tissue>
    </source>
</reference>
<evidence type="ECO:0000313" key="1">
    <source>
        <dbReference type="EMBL" id="JAD56164.1"/>
    </source>
</evidence>
<organism evidence="1">
    <name type="scientific">Arundo donax</name>
    <name type="common">Giant reed</name>
    <name type="synonym">Donax arundinaceus</name>
    <dbReference type="NCBI Taxonomy" id="35708"/>
    <lineage>
        <taxon>Eukaryota</taxon>
        <taxon>Viridiplantae</taxon>
        <taxon>Streptophyta</taxon>
        <taxon>Embryophyta</taxon>
        <taxon>Tracheophyta</taxon>
        <taxon>Spermatophyta</taxon>
        <taxon>Magnoliopsida</taxon>
        <taxon>Liliopsida</taxon>
        <taxon>Poales</taxon>
        <taxon>Poaceae</taxon>
        <taxon>PACMAD clade</taxon>
        <taxon>Arundinoideae</taxon>
        <taxon>Arundineae</taxon>
        <taxon>Arundo</taxon>
    </lineage>
</organism>
<accession>A0A0A9AWS5</accession>